<evidence type="ECO:0000313" key="7">
    <source>
        <dbReference type="Proteomes" id="UP000694701"/>
    </source>
</evidence>
<keyword evidence="3" id="KW-0342">GTP-binding</keyword>
<dbReference type="Ensembl" id="ENSCCRT00020125889.1">
    <property type="protein sequence ID" value="ENSCCRP00020115428.1"/>
    <property type="gene ID" value="ENSCCRG00020052102.1"/>
</dbReference>
<organism evidence="6 7">
    <name type="scientific">Cyprinus carpio</name>
    <name type="common">Common carp</name>
    <dbReference type="NCBI Taxonomy" id="7962"/>
    <lineage>
        <taxon>Eukaryota</taxon>
        <taxon>Metazoa</taxon>
        <taxon>Chordata</taxon>
        <taxon>Craniata</taxon>
        <taxon>Vertebrata</taxon>
        <taxon>Euteleostomi</taxon>
        <taxon>Actinopterygii</taxon>
        <taxon>Neopterygii</taxon>
        <taxon>Teleostei</taxon>
        <taxon>Ostariophysi</taxon>
        <taxon>Cypriniformes</taxon>
        <taxon>Cyprinidae</taxon>
        <taxon>Cyprininae</taxon>
        <taxon>Cyprinus</taxon>
    </lineage>
</organism>
<dbReference type="PANTHER" id="PTHR10903">
    <property type="entry name" value="GTPASE, IMAP FAMILY MEMBER-RELATED"/>
    <property type="match status" value="1"/>
</dbReference>
<evidence type="ECO:0000259" key="5">
    <source>
        <dbReference type="PROSITE" id="PS51720"/>
    </source>
</evidence>
<dbReference type="Pfam" id="PF04548">
    <property type="entry name" value="AIG1"/>
    <property type="match status" value="1"/>
</dbReference>
<feature type="domain" description="AIG1-type G" evidence="5">
    <location>
        <begin position="82"/>
        <end position="275"/>
    </location>
</feature>
<protein>
    <recommendedName>
        <fullName evidence="5">AIG1-type G domain-containing protein</fullName>
    </recommendedName>
</protein>
<keyword evidence="2" id="KW-0547">Nucleotide-binding</keyword>
<dbReference type="PROSITE" id="PS51720">
    <property type="entry name" value="G_AIG1"/>
    <property type="match status" value="1"/>
</dbReference>
<dbReference type="PANTHER" id="PTHR10903:SF188">
    <property type="entry name" value="GTPASE IMAP FAMILY MEMBER 2-LIKE-RELATED"/>
    <property type="match status" value="1"/>
</dbReference>
<evidence type="ECO:0000256" key="3">
    <source>
        <dbReference type="ARBA" id="ARBA00023134"/>
    </source>
</evidence>
<evidence type="ECO:0000256" key="4">
    <source>
        <dbReference type="SAM" id="MobiDB-lite"/>
    </source>
</evidence>
<reference evidence="6" key="1">
    <citation type="submission" date="2025-08" db="UniProtKB">
        <authorList>
            <consortium name="Ensembl"/>
        </authorList>
    </citation>
    <scope>IDENTIFICATION</scope>
</reference>
<sequence>MTHRETSTLSDAMTDPNLSVGTSVEKDCLPVMERQNSKDDIFLTQHKSYLEVDKLIQSKQNRYGESNLSDSDSTLQSMDNIFPNLTIVSTGNSGAVLFGHENILLGEKQPNIENAETPRIVAAQKKIAELYVSVINMTGLHEAELYLDSVNNVIGQVVNENKIHAFIFIVRLGQLTDADKMGLEWLQRVFGDKVLQFVVILFTYETKEECDTIKDYLQNNPVMEQLLEKCGGRYHTCNKMMNSPSEMSELINKIKQLFNMNQEQCYTGEMFNTMLRETEAQQNPLCENGEQENRFSFRDVHILFLVWCFQFPYSCRIKYRPTCTHRSAKTYRISIYRLNQSINLKT</sequence>
<name>A0A8C2Q952_CYPCA</name>
<feature type="compositionally biased region" description="Polar residues" evidence="4">
    <location>
        <begin position="7"/>
        <end position="22"/>
    </location>
</feature>
<dbReference type="InterPro" id="IPR006703">
    <property type="entry name" value="G_AIG1"/>
</dbReference>
<evidence type="ECO:0000256" key="2">
    <source>
        <dbReference type="ARBA" id="ARBA00022741"/>
    </source>
</evidence>
<dbReference type="Proteomes" id="UP000694701">
    <property type="component" value="Unplaced"/>
</dbReference>
<proteinExistence type="inferred from homology"/>
<accession>A0A8C2Q952</accession>
<feature type="region of interest" description="Disordered" evidence="4">
    <location>
        <begin position="1"/>
        <end position="22"/>
    </location>
</feature>
<dbReference type="InterPro" id="IPR045058">
    <property type="entry name" value="GIMA/IAN/Toc"/>
</dbReference>
<dbReference type="Gene3D" id="3.40.50.300">
    <property type="entry name" value="P-loop containing nucleotide triphosphate hydrolases"/>
    <property type="match status" value="1"/>
</dbReference>
<dbReference type="GO" id="GO:0005525">
    <property type="term" value="F:GTP binding"/>
    <property type="evidence" value="ECO:0007669"/>
    <property type="project" value="UniProtKB-KW"/>
</dbReference>
<comment type="similarity">
    <text evidence="1">Belongs to the TRAFAC class TrmE-Era-EngA-EngB-Septin-like GTPase superfamily. AIG1/Toc34/Toc159-like paraseptin GTPase family. IAN subfamily.</text>
</comment>
<dbReference type="InterPro" id="IPR027417">
    <property type="entry name" value="P-loop_NTPase"/>
</dbReference>
<dbReference type="AlphaFoldDB" id="A0A8C2Q952"/>
<evidence type="ECO:0000313" key="6">
    <source>
        <dbReference type="Ensembl" id="ENSCCRP00020115428.1"/>
    </source>
</evidence>
<evidence type="ECO:0000256" key="1">
    <source>
        <dbReference type="ARBA" id="ARBA00008535"/>
    </source>
</evidence>